<accession>A0A2C6KIL1</accession>
<comment type="caution">
    <text evidence="1">The sequence shown here is derived from an EMBL/GenBank/DDBJ whole genome shotgun (WGS) entry which is preliminary data.</text>
</comment>
<dbReference type="VEuPathDB" id="ToxoDB:CSUI_005827"/>
<proteinExistence type="predicted"/>
<dbReference type="AlphaFoldDB" id="A0A2C6KIL1"/>
<dbReference type="Proteomes" id="UP000221165">
    <property type="component" value="Unassembled WGS sequence"/>
</dbReference>
<name>A0A2C6KIL1_9APIC</name>
<dbReference type="RefSeq" id="XP_067922029.1">
    <property type="nucleotide sequence ID" value="XM_068065995.1"/>
</dbReference>
<feature type="non-terminal residue" evidence="1">
    <location>
        <position position="1"/>
    </location>
</feature>
<evidence type="ECO:0000313" key="2">
    <source>
        <dbReference type="Proteomes" id="UP000221165"/>
    </source>
</evidence>
<sequence length="45" mass="4889">RTCTGGQLEYCHIGNLFVVLYPSQSSRLIPIALGVVEPVPSPKTF</sequence>
<dbReference type="EMBL" id="MIGC01002830">
    <property type="protein sequence ID" value="PHJ20340.1"/>
    <property type="molecule type" value="Genomic_DNA"/>
</dbReference>
<evidence type="ECO:0000313" key="1">
    <source>
        <dbReference type="EMBL" id="PHJ20340.1"/>
    </source>
</evidence>
<protein>
    <submittedName>
        <fullName evidence="1">Uncharacterized protein</fullName>
    </submittedName>
</protein>
<dbReference type="GeneID" id="94429206"/>
<gene>
    <name evidence="1" type="ORF">CSUI_005827</name>
</gene>
<organism evidence="1 2">
    <name type="scientific">Cystoisospora suis</name>
    <dbReference type="NCBI Taxonomy" id="483139"/>
    <lineage>
        <taxon>Eukaryota</taxon>
        <taxon>Sar</taxon>
        <taxon>Alveolata</taxon>
        <taxon>Apicomplexa</taxon>
        <taxon>Conoidasida</taxon>
        <taxon>Coccidia</taxon>
        <taxon>Eucoccidiorida</taxon>
        <taxon>Eimeriorina</taxon>
        <taxon>Sarcocystidae</taxon>
        <taxon>Cystoisospora</taxon>
    </lineage>
</organism>
<keyword evidence="2" id="KW-1185">Reference proteome</keyword>
<reference evidence="1 2" key="1">
    <citation type="journal article" date="2017" name="Int. J. Parasitol.">
        <title>The genome of the protozoan parasite Cystoisospora suis and a reverse vaccinology approach to identify vaccine candidates.</title>
        <authorList>
            <person name="Palmieri N."/>
            <person name="Shrestha A."/>
            <person name="Ruttkowski B."/>
            <person name="Beck T."/>
            <person name="Vogl C."/>
            <person name="Tomley F."/>
            <person name="Blake D.P."/>
            <person name="Joachim A."/>
        </authorList>
    </citation>
    <scope>NUCLEOTIDE SEQUENCE [LARGE SCALE GENOMIC DNA]</scope>
    <source>
        <strain evidence="1 2">Wien I</strain>
    </source>
</reference>